<gene>
    <name evidence="5" type="ORF">KP803_09040</name>
</gene>
<comment type="caution">
    <text evidence="5">The sequence shown here is derived from an EMBL/GenBank/DDBJ whole genome shotgun (WGS) entry which is preliminary data.</text>
</comment>
<dbReference type="AlphaFoldDB" id="A0A9X2BL07"/>
<dbReference type="Proteomes" id="UP001139559">
    <property type="component" value="Unassembled WGS sequence"/>
</dbReference>
<evidence type="ECO:0000313" key="6">
    <source>
        <dbReference type="Proteomes" id="UP001139559"/>
    </source>
</evidence>
<proteinExistence type="predicted"/>
<protein>
    <recommendedName>
        <fullName evidence="2">3-hydroxyisobutyryl-CoA hydrolase</fullName>
        <ecNumber evidence="2">3.1.2.4</ecNumber>
    </recommendedName>
</protein>
<evidence type="ECO:0000256" key="2">
    <source>
        <dbReference type="ARBA" id="ARBA00011915"/>
    </source>
</evidence>
<dbReference type="Pfam" id="PF16113">
    <property type="entry name" value="ECH_2"/>
    <property type="match status" value="1"/>
</dbReference>
<accession>A0A9X2BL07</accession>
<evidence type="ECO:0000313" key="5">
    <source>
        <dbReference type="EMBL" id="MCK6263423.1"/>
    </source>
</evidence>
<dbReference type="InterPro" id="IPR032259">
    <property type="entry name" value="HIBYL-CoA-H"/>
</dbReference>
<comment type="catalytic activity">
    <reaction evidence="1">
        <text>3-hydroxy-2-methylpropanoyl-CoA + H2O = 3-hydroxy-2-methylpropanoate + CoA + H(+)</text>
        <dbReference type="Rhea" id="RHEA:20888"/>
        <dbReference type="ChEBI" id="CHEBI:11805"/>
        <dbReference type="ChEBI" id="CHEBI:15377"/>
        <dbReference type="ChEBI" id="CHEBI:15378"/>
        <dbReference type="ChEBI" id="CHEBI:57287"/>
        <dbReference type="ChEBI" id="CHEBI:57340"/>
        <dbReference type="EC" id="3.1.2.4"/>
    </reaction>
</comment>
<dbReference type="PANTHER" id="PTHR43176:SF3">
    <property type="entry name" value="3-HYDROXYISOBUTYRYL-COA HYDROLASE, MITOCHONDRIAL"/>
    <property type="match status" value="1"/>
</dbReference>
<dbReference type="GO" id="GO:0006574">
    <property type="term" value="P:L-valine catabolic process"/>
    <property type="evidence" value="ECO:0007669"/>
    <property type="project" value="TreeGrafter"/>
</dbReference>
<keyword evidence="6" id="KW-1185">Reference proteome</keyword>
<dbReference type="InterPro" id="IPR045004">
    <property type="entry name" value="ECH_dom"/>
</dbReference>
<reference evidence="5" key="1">
    <citation type="submission" date="2021-11" db="EMBL/GenBank/DDBJ databases">
        <title>Vibrio ZSDE26 sp. nov. and Vibrio ZSDZ34 sp. nov., isolated from coastal seawater in Qingdao.</title>
        <authorList>
            <person name="Zhang P."/>
        </authorList>
    </citation>
    <scope>NUCLEOTIDE SEQUENCE</scope>
    <source>
        <strain evidence="5">ZSDE26</strain>
    </source>
</reference>
<feature type="domain" description="Enoyl-CoA hydratase/isomerase" evidence="4">
    <location>
        <begin position="20"/>
        <end position="374"/>
    </location>
</feature>
<dbReference type="SUPFAM" id="SSF52096">
    <property type="entry name" value="ClpP/crotonase"/>
    <property type="match status" value="1"/>
</dbReference>
<dbReference type="RefSeq" id="WP_248008511.1">
    <property type="nucleotide sequence ID" value="NZ_JAJHVV010000005.1"/>
</dbReference>
<dbReference type="CDD" id="cd06558">
    <property type="entry name" value="crotonase-like"/>
    <property type="match status" value="1"/>
</dbReference>
<dbReference type="Gene3D" id="3.90.226.10">
    <property type="entry name" value="2-enoyl-CoA Hydratase, Chain A, domain 1"/>
    <property type="match status" value="1"/>
</dbReference>
<dbReference type="PANTHER" id="PTHR43176">
    <property type="entry name" value="3-HYDROXYISOBUTYRYL-COA HYDROLASE-RELATED"/>
    <property type="match status" value="1"/>
</dbReference>
<dbReference type="GO" id="GO:0003860">
    <property type="term" value="F:3-hydroxyisobutyryl-CoA hydrolase activity"/>
    <property type="evidence" value="ECO:0007669"/>
    <property type="project" value="UniProtKB-EC"/>
</dbReference>
<dbReference type="EMBL" id="JAJHVV010000005">
    <property type="protein sequence ID" value="MCK6263423.1"/>
    <property type="molecule type" value="Genomic_DNA"/>
</dbReference>
<evidence type="ECO:0000256" key="1">
    <source>
        <dbReference type="ARBA" id="ARBA00001709"/>
    </source>
</evidence>
<evidence type="ECO:0000259" key="4">
    <source>
        <dbReference type="Pfam" id="PF16113"/>
    </source>
</evidence>
<keyword evidence="3" id="KW-0378">Hydrolase</keyword>
<dbReference type="GO" id="GO:0005829">
    <property type="term" value="C:cytosol"/>
    <property type="evidence" value="ECO:0007669"/>
    <property type="project" value="TreeGrafter"/>
</dbReference>
<name>A0A9X2BL07_9VIBR</name>
<organism evidence="5 6">
    <name type="scientific">Vibrio amylolyticus</name>
    <dbReference type="NCBI Taxonomy" id="2847292"/>
    <lineage>
        <taxon>Bacteria</taxon>
        <taxon>Pseudomonadati</taxon>
        <taxon>Pseudomonadota</taxon>
        <taxon>Gammaproteobacteria</taxon>
        <taxon>Vibrionales</taxon>
        <taxon>Vibrionaceae</taxon>
        <taxon>Vibrio</taxon>
    </lineage>
</organism>
<dbReference type="NCBIfam" id="NF004127">
    <property type="entry name" value="PRK05617.1"/>
    <property type="match status" value="1"/>
</dbReference>
<sequence length="390" mass="43239">MSDNVKFEQRLCADGSHQIAIATLNNIGSLNALTFNMLEQLHELLIHWRDDPSIVCVLLEGEGEKAFCAGGDVRAMHDVMSTQTKAQAQEFCTNYFTLEYQCDYLIHTYPKPIIAWGEGIVMGGGMGLFMGASHKVMTPSSRLAMPEVTIGLYPDVGGTWFLNQLDEGIGLFLGLTGVMVNASDAVDIRMADYILPAESRERLIETLQIQYWVKGSDNGAEENHGTVNDVLSLLSEHSANEVEDQKPSNQLIPFGSKIKKACEGNDLSNISREVLAIDSSAHPEAEAKWMSRAQQSHRLGSPISSHLCFRQIKEYQHLSLEQCFRLELGLSVSCGLLGEFQEGVRARLIDKDGEPVWLYKSIESVDSGVIDDLFMSLWEEDSHPLAKLGR</sequence>
<dbReference type="EC" id="3.1.2.4" evidence="2"/>
<dbReference type="InterPro" id="IPR029045">
    <property type="entry name" value="ClpP/crotonase-like_dom_sf"/>
</dbReference>
<evidence type="ECO:0000256" key="3">
    <source>
        <dbReference type="ARBA" id="ARBA00022801"/>
    </source>
</evidence>